<accession>A0ABW4MVD8</accession>
<comment type="caution">
    <text evidence="2">The sequence shown here is derived from an EMBL/GenBank/DDBJ whole genome shotgun (WGS) entry which is preliminary data.</text>
</comment>
<evidence type="ECO:0000256" key="1">
    <source>
        <dbReference type="SAM" id="Phobius"/>
    </source>
</evidence>
<dbReference type="Proteomes" id="UP001597227">
    <property type="component" value="Unassembled WGS sequence"/>
</dbReference>
<evidence type="ECO:0000313" key="3">
    <source>
        <dbReference type="Proteomes" id="UP001597227"/>
    </source>
</evidence>
<dbReference type="RefSeq" id="WP_388042174.1">
    <property type="nucleotide sequence ID" value="NZ_JBHUEK010000034.1"/>
</dbReference>
<keyword evidence="3" id="KW-1185">Reference proteome</keyword>
<proteinExistence type="predicted"/>
<dbReference type="EMBL" id="JBHUEK010000034">
    <property type="protein sequence ID" value="MFD1781726.1"/>
    <property type="molecule type" value="Genomic_DNA"/>
</dbReference>
<feature type="transmembrane region" description="Helical" evidence="1">
    <location>
        <begin position="37"/>
        <end position="55"/>
    </location>
</feature>
<name>A0ABW4MVD8_9BACI</name>
<organism evidence="2 3">
    <name type="scientific">Fredinandcohnia salidurans</name>
    <dbReference type="NCBI Taxonomy" id="2595041"/>
    <lineage>
        <taxon>Bacteria</taxon>
        <taxon>Bacillati</taxon>
        <taxon>Bacillota</taxon>
        <taxon>Bacilli</taxon>
        <taxon>Bacillales</taxon>
        <taxon>Bacillaceae</taxon>
        <taxon>Fredinandcohnia</taxon>
    </lineage>
</organism>
<sequence>MDYIFAFGMIILGLIVLVATIFKYSKDEHKKDNFSSGSYDLFGFIFSLIMTIFPWWFAKTILILISIGVVFVGVMMLITI</sequence>
<keyword evidence="1" id="KW-0812">Transmembrane</keyword>
<feature type="transmembrane region" description="Helical" evidence="1">
    <location>
        <begin position="61"/>
        <end position="79"/>
    </location>
</feature>
<reference evidence="3" key="1">
    <citation type="journal article" date="2019" name="Int. J. Syst. Evol. Microbiol.">
        <title>The Global Catalogue of Microorganisms (GCM) 10K type strain sequencing project: providing services to taxonomists for standard genome sequencing and annotation.</title>
        <authorList>
            <consortium name="The Broad Institute Genomics Platform"/>
            <consortium name="The Broad Institute Genome Sequencing Center for Infectious Disease"/>
            <person name="Wu L."/>
            <person name="Ma J."/>
        </authorList>
    </citation>
    <scope>NUCLEOTIDE SEQUENCE [LARGE SCALE GENOMIC DNA]</scope>
    <source>
        <strain evidence="3">CCUG 15531</strain>
    </source>
</reference>
<keyword evidence="1" id="KW-0472">Membrane</keyword>
<feature type="transmembrane region" description="Helical" evidence="1">
    <location>
        <begin position="6"/>
        <end position="25"/>
    </location>
</feature>
<protein>
    <submittedName>
        <fullName evidence="2">Uncharacterized protein</fullName>
    </submittedName>
</protein>
<gene>
    <name evidence="2" type="ORF">ACFSFW_24065</name>
</gene>
<keyword evidence="1" id="KW-1133">Transmembrane helix</keyword>
<evidence type="ECO:0000313" key="2">
    <source>
        <dbReference type="EMBL" id="MFD1781726.1"/>
    </source>
</evidence>